<gene>
    <name evidence="13" type="ORF">CW311_16730</name>
</gene>
<evidence type="ECO:0000256" key="6">
    <source>
        <dbReference type="ARBA" id="ARBA00022729"/>
    </source>
</evidence>
<comment type="subunit">
    <text evidence="2">Homotrimer.</text>
</comment>
<dbReference type="InterPro" id="IPR050298">
    <property type="entry name" value="Gram-neg_bact_OMP"/>
</dbReference>
<dbReference type="Gene3D" id="2.40.160.10">
    <property type="entry name" value="Porin"/>
    <property type="match status" value="1"/>
</dbReference>
<keyword evidence="6 11" id="KW-0732">Signal</keyword>
<evidence type="ECO:0000313" key="13">
    <source>
        <dbReference type="EMBL" id="PKF31879.1"/>
    </source>
</evidence>
<evidence type="ECO:0000259" key="12">
    <source>
        <dbReference type="Pfam" id="PF13609"/>
    </source>
</evidence>
<evidence type="ECO:0000256" key="5">
    <source>
        <dbReference type="ARBA" id="ARBA00022692"/>
    </source>
</evidence>
<sequence>MKLNLLGFAMLGCLTTTTFAAPTLYGEIDASIDYLSEKNAHRSDKDVWEVSSNSSYLGIKGDEKLTERLSAVYAIEWGLSADGDGTDWTQRNRFVGLKDSQLGTIKVGKYDTPVKQLSSTVDIFNNYVANKADIGGILTGENRIDNIVLYESPVINLSKGVIKLNALLATGESSGIKTSSGGAKVAGRGLGDAWSASLVYEHPFFVAGLGYDKAIPSTFAGRGFLNVATGQAYTADTQAFAAAKTIRAIGRLNPIEGLAIKSLYQRSDVEETSYADPTEATKWVTKANSIDDAQGWLVGAEYILPNAKKWMLKAQYSQNDTRFKNTTADFKAKQIMAGADYAFNKQVKSYGYVGYLTLEQADKKDKQPVVGLGLELKF</sequence>
<dbReference type="GO" id="GO:0015288">
    <property type="term" value="F:porin activity"/>
    <property type="evidence" value="ECO:0007669"/>
    <property type="project" value="UniProtKB-KW"/>
</dbReference>
<protein>
    <submittedName>
        <fullName evidence="13">Porin</fullName>
    </submittedName>
</protein>
<dbReference type="PANTHER" id="PTHR34501">
    <property type="entry name" value="PROTEIN YDDL-RELATED"/>
    <property type="match status" value="1"/>
</dbReference>
<dbReference type="GO" id="GO:0006811">
    <property type="term" value="P:monoatomic ion transport"/>
    <property type="evidence" value="ECO:0007669"/>
    <property type="project" value="UniProtKB-KW"/>
</dbReference>
<keyword evidence="3" id="KW-0813">Transport</keyword>
<evidence type="ECO:0000256" key="3">
    <source>
        <dbReference type="ARBA" id="ARBA00022448"/>
    </source>
</evidence>
<dbReference type="CDD" id="cd00342">
    <property type="entry name" value="gram_neg_porins"/>
    <property type="match status" value="1"/>
</dbReference>
<evidence type="ECO:0000256" key="4">
    <source>
        <dbReference type="ARBA" id="ARBA00022452"/>
    </source>
</evidence>
<evidence type="ECO:0000256" key="1">
    <source>
        <dbReference type="ARBA" id="ARBA00004571"/>
    </source>
</evidence>
<dbReference type="GO" id="GO:0046930">
    <property type="term" value="C:pore complex"/>
    <property type="evidence" value="ECO:0007669"/>
    <property type="project" value="UniProtKB-KW"/>
</dbReference>
<dbReference type="GO" id="GO:0009279">
    <property type="term" value="C:cell outer membrane"/>
    <property type="evidence" value="ECO:0007669"/>
    <property type="project" value="UniProtKB-SubCell"/>
</dbReference>
<evidence type="ECO:0000256" key="11">
    <source>
        <dbReference type="SAM" id="SignalP"/>
    </source>
</evidence>
<name>A0A2N0WBJ8_9GAMM</name>
<dbReference type="SUPFAM" id="SSF56935">
    <property type="entry name" value="Porins"/>
    <property type="match status" value="1"/>
</dbReference>
<dbReference type="InterPro" id="IPR023614">
    <property type="entry name" value="Porin_dom_sf"/>
</dbReference>
<evidence type="ECO:0000256" key="10">
    <source>
        <dbReference type="ARBA" id="ARBA00023237"/>
    </source>
</evidence>
<dbReference type="Pfam" id="PF13609">
    <property type="entry name" value="Porin_4"/>
    <property type="match status" value="1"/>
</dbReference>
<dbReference type="InterPro" id="IPR033900">
    <property type="entry name" value="Gram_neg_porin_domain"/>
</dbReference>
<dbReference type="RefSeq" id="WP_101237218.1">
    <property type="nucleotide sequence ID" value="NZ_PISJ01000019.1"/>
</dbReference>
<evidence type="ECO:0000256" key="7">
    <source>
        <dbReference type="ARBA" id="ARBA00023065"/>
    </source>
</evidence>
<feature type="chain" id="PRO_5014605676" evidence="11">
    <location>
        <begin position="21"/>
        <end position="378"/>
    </location>
</feature>
<evidence type="ECO:0000313" key="14">
    <source>
        <dbReference type="Proteomes" id="UP000233553"/>
    </source>
</evidence>
<keyword evidence="9" id="KW-0472">Membrane</keyword>
<proteinExistence type="predicted"/>
<dbReference type="EMBL" id="PISJ01000019">
    <property type="protein sequence ID" value="PKF31879.1"/>
    <property type="molecule type" value="Genomic_DNA"/>
</dbReference>
<feature type="domain" description="Porin" evidence="12">
    <location>
        <begin position="15"/>
        <end position="357"/>
    </location>
</feature>
<evidence type="ECO:0000256" key="2">
    <source>
        <dbReference type="ARBA" id="ARBA00011233"/>
    </source>
</evidence>
<accession>A0A2N0WBJ8</accession>
<reference evidence="13 14" key="1">
    <citation type="submission" date="2017-12" db="EMBL/GenBank/DDBJ databases">
        <title>Draft Genome sequences of multiple microbial strains isolated from spacecraft associated surfaces.</title>
        <authorList>
            <person name="Seuylemezian A."/>
            <person name="Vaishampayan P."/>
            <person name="Venkateswaran K."/>
        </authorList>
    </citation>
    <scope>NUCLEOTIDE SEQUENCE [LARGE SCALE GENOMIC DNA]</scope>
    <source>
        <strain evidence="13 14">2P01AA</strain>
    </source>
</reference>
<comment type="subcellular location">
    <subcellularLocation>
        <location evidence="1">Cell outer membrane</location>
        <topology evidence="1">Multi-pass membrane protein</topology>
    </subcellularLocation>
</comment>
<keyword evidence="4" id="KW-1134">Transmembrane beta strand</keyword>
<keyword evidence="7" id="KW-0406">Ion transport</keyword>
<keyword evidence="10" id="KW-0998">Cell outer membrane</keyword>
<evidence type="ECO:0000256" key="8">
    <source>
        <dbReference type="ARBA" id="ARBA00023114"/>
    </source>
</evidence>
<dbReference type="AlphaFoldDB" id="A0A2N0WBJ8"/>
<keyword evidence="8" id="KW-0626">Porin</keyword>
<evidence type="ECO:0000256" key="9">
    <source>
        <dbReference type="ARBA" id="ARBA00023136"/>
    </source>
</evidence>
<keyword evidence="5" id="KW-0812">Transmembrane</keyword>
<dbReference type="Proteomes" id="UP000233553">
    <property type="component" value="Unassembled WGS sequence"/>
</dbReference>
<comment type="caution">
    <text evidence="13">The sequence shown here is derived from an EMBL/GenBank/DDBJ whole genome shotgun (WGS) entry which is preliminary data.</text>
</comment>
<organism evidence="13 14">
    <name type="scientific">Acinetobacter proteolyticus</name>
    <dbReference type="NCBI Taxonomy" id="1776741"/>
    <lineage>
        <taxon>Bacteria</taxon>
        <taxon>Pseudomonadati</taxon>
        <taxon>Pseudomonadota</taxon>
        <taxon>Gammaproteobacteria</taxon>
        <taxon>Moraxellales</taxon>
        <taxon>Moraxellaceae</taxon>
        <taxon>Acinetobacter</taxon>
    </lineage>
</organism>
<feature type="signal peptide" evidence="11">
    <location>
        <begin position="1"/>
        <end position="20"/>
    </location>
</feature>
<dbReference type="PANTHER" id="PTHR34501:SF9">
    <property type="entry name" value="MAJOR OUTER MEMBRANE PROTEIN P.IA"/>
    <property type="match status" value="1"/>
</dbReference>